<feature type="transmembrane region" description="Helical" evidence="6">
    <location>
        <begin position="299"/>
        <end position="315"/>
    </location>
</feature>
<evidence type="ECO:0000313" key="9">
    <source>
        <dbReference type="Proteomes" id="UP000198816"/>
    </source>
</evidence>
<gene>
    <name evidence="8" type="ORF">SAMN05421783_101237</name>
</gene>
<keyword evidence="9" id="KW-1185">Reference proteome</keyword>
<evidence type="ECO:0000256" key="2">
    <source>
        <dbReference type="ARBA" id="ARBA00022692"/>
    </source>
</evidence>
<dbReference type="EMBL" id="FNNZ01000001">
    <property type="protein sequence ID" value="SDW05459.1"/>
    <property type="molecule type" value="Genomic_DNA"/>
</dbReference>
<sequence length="545" mass="59501">MGTSRQRASDIEQDGQPEGRRRHRASGHVHSVGRGSHPAAGEDTGSSLLFLGLVLLVAFAPLLRGGYAPTATLVLQWLGLGLLIVAAWRSRPLHLRGMEIVFLCLLFGVPLLYLLPLPADVAQWLPGRELYLQAESLLGGEAQAVQRLSVSPLASESSWLILIVPIAVYVATRALSEQMQTRLVYFFFAVVLAQVLIALFQFATSGGMSYAIVDLLARAGASGTYVNRNHLSGMIEMALPLALALFLYDFGGRYQKSRRGGGLRERSIAVLNSTNRPSLIFLLLAVLFAIGIIVTRSRTGIMMAMLGILLTTILFSRRVGGTGTFGLMGQFITIGVGVAIFLGLAPVLDRFSVAELEGDARWPIAVSTFDAAGRLLPFGSGPGTFPDVFVLYQPVELGRWFINYAHNDYLQTLFEMGLLGLALVAIFLVLYLAQWARLVTSEQWSRYRSLQIGAGIAMLLLLAHSVTDNNLRNPANMAYFAMLAALFFSPPGLPKLADRLRKRPRRTVTLAEANLASRRPEGSEPRVELGDPEQAVPRPRNPFMD</sequence>
<evidence type="ECO:0000256" key="1">
    <source>
        <dbReference type="ARBA" id="ARBA00004141"/>
    </source>
</evidence>
<dbReference type="InterPro" id="IPR007016">
    <property type="entry name" value="O-antigen_ligase-rel_domated"/>
</dbReference>
<organism evidence="8 9">
    <name type="scientific">Thiocapsa roseopersicina</name>
    <dbReference type="NCBI Taxonomy" id="1058"/>
    <lineage>
        <taxon>Bacteria</taxon>
        <taxon>Pseudomonadati</taxon>
        <taxon>Pseudomonadota</taxon>
        <taxon>Gammaproteobacteria</taxon>
        <taxon>Chromatiales</taxon>
        <taxon>Chromatiaceae</taxon>
        <taxon>Thiocapsa</taxon>
    </lineage>
</organism>
<feature type="transmembrane region" description="Helical" evidence="6">
    <location>
        <begin position="269"/>
        <end position="293"/>
    </location>
</feature>
<evidence type="ECO:0000256" key="3">
    <source>
        <dbReference type="ARBA" id="ARBA00022989"/>
    </source>
</evidence>
<feature type="region of interest" description="Disordered" evidence="5">
    <location>
        <begin position="511"/>
        <end position="545"/>
    </location>
</feature>
<feature type="transmembrane region" description="Helical" evidence="6">
    <location>
        <begin position="231"/>
        <end position="248"/>
    </location>
</feature>
<feature type="transmembrane region" description="Helical" evidence="6">
    <location>
        <begin position="69"/>
        <end position="88"/>
    </location>
</feature>
<dbReference type="InterPro" id="IPR051533">
    <property type="entry name" value="WaaL-like"/>
</dbReference>
<feature type="transmembrane region" description="Helical" evidence="6">
    <location>
        <begin position="447"/>
        <end position="466"/>
    </location>
</feature>
<feature type="transmembrane region" description="Helical" evidence="6">
    <location>
        <begin position="183"/>
        <end position="203"/>
    </location>
</feature>
<feature type="transmembrane region" description="Helical" evidence="6">
    <location>
        <begin position="327"/>
        <end position="348"/>
    </location>
</feature>
<keyword evidence="3 6" id="KW-1133">Transmembrane helix</keyword>
<feature type="transmembrane region" description="Helical" evidence="6">
    <location>
        <begin position="416"/>
        <end position="435"/>
    </location>
</feature>
<keyword evidence="8" id="KW-0436">Ligase</keyword>
<feature type="transmembrane region" description="Helical" evidence="6">
    <location>
        <begin position="44"/>
        <end position="63"/>
    </location>
</feature>
<keyword evidence="2 6" id="KW-0812">Transmembrane</keyword>
<dbReference type="STRING" id="1058.SAMN05421783_101237"/>
<proteinExistence type="predicted"/>
<dbReference type="GO" id="GO:0016020">
    <property type="term" value="C:membrane"/>
    <property type="evidence" value="ECO:0007669"/>
    <property type="project" value="UniProtKB-SubCell"/>
</dbReference>
<dbReference type="AlphaFoldDB" id="A0A1H2QGC0"/>
<comment type="subcellular location">
    <subcellularLocation>
        <location evidence="1">Membrane</location>
        <topology evidence="1">Multi-pass membrane protein</topology>
    </subcellularLocation>
</comment>
<feature type="transmembrane region" description="Helical" evidence="6">
    <location>
        <begin position="157"/>
        <end position="176"/>
    </location>
</feature>
<feature type="region of interest" description="Disordered" evidence="5">
    <location>
        <begin position="1"/>
        <end position="40"/>
    </location>
</feature>
<dbReference type="Proteomes" id="UP000198816">
    <property type="component" value="Unassembled WGS sequence"/>
</dbReference>
<feature type="transmembrane region" description="Helical" evidence="6">
    <location>
        <begin position="100"/>
        <end position="119"/>
    </location>
</feature>
<protein>
    <submittedName>
        <fullName evidence="8">O-Antigen ligase</fullName>
    </submittedName>
</protein>
<name>A0A1H2QGC0_THIRO</name>
<reference evidence="9" key="1">
    <citation type="submission" date="2016-10" db="EMBL/GenBank/DDBJ databases">
        <authorList>
            <person name="Varghese N."/>
            <person name="Submissions S."/>
        </authorList>
    </citation>
    <scope>NUCLEOTIDE SEQUENCE [LARGE SCALE GENOMIC DNA]</scope>
    <source>
        <strain evidence="9">DSM 217</strain>
    </source>
</reference>
<dbReference type="Pfam" id="PF04932">
    <property type="entry name" value="Wzy_C"/>
    <property type="match status" value="1"/>
</dbReference>
<dbReference type="GO" id="GO:0016874">
    <property type="term" value="F:ligase activity"/>
    <property type="evidence" value="ECO:0007669"/>
    <property type="project" value="UniProtKB-KW"/>
</dbReference>
<evidence type="ECO:0000256" key="6">
    <source>
        <dbReference type="SAM" id="Phobius"/>
    </source>
</evidence>
<feature type="compositionally biased region" description="Basic and acidic residues" evidence="5">
    <location>
        <begin position="518"/>
        <end position="529"/>
    </location>
</feature>
<feature type="domain" description="O-antigen ligase-related" evidence="7">
    <location>
        <begin position="284"/>
        <end position="424"/>
    </location>
</feature>
<feature type="transmembrane region" description="Helical" evidence="6">
    <location>
        <begin position="478"/>
        <end position="497"/>
    </location>
</feature>
<evidence type="ECO:0000259" key="7">
    <source>
        <dbReference type="Pfam" id="PF04932"/>
    </source>
</evidence>
<evidence type="ECO:0000256" key="4">
    <source>
        <dbReference type="ARBA" id="ARBA00023136"/>
    </source>
</evidence>
<dbReference type="PANTHER" id="PTHR37422">
    <property type="entry name" value="TEICHURONIC ACID BIOSYNTHESIS PROTEIN TUAE"/>
    <property type="match status" value="1"/>
</dbReference>
<evidence type="ECO:0000256" key="5">
    <source>
        <dbReference type="SAM" id="MobiDB-lite"/>
    </source>
</evidence>
<accession>A0A1H2QGC0</accession>
<evidence type="ECO:0000313" key="8">
    <source>
        <dbReference type="EMBL" id="SDW05459.1"/>
    </source>
</evidence>
<keyword evidence="4 6" id="KW-0472">Membrane</keyword>
<dbReference type="PANTHER" id="PTHR37422:SF23">
    <property type="entry name" value="TEICHURONIC ACID BIOSYNTHESIS PROTEIN TUAE"/>
    <property type="match status" value="1"/>
</dbReference>